<dbReference type="PANTHER" id="PTHR13847:SF289">
    <property type="entry name" value="GLYCINE OXIDASE"/>
    <property type="match status" value="1"/>
</dbReference>
<comment type="caution">
    <text evidence="5">The sequence shown here is derived from an EMBL/GenBank/DDBJ whole genome shotgun (WGS) entry which is preliminary data.</text>
</comment>
<name>A0AA35RFH1_GEOBA</name>
<dbReference type="SUPFAM" id="SSF54373">
    <property type="entry name" value="FAD-linked reductases, C-terminal domain"/>
    <property type="match status" value="1"/>
</dbReference>
<dbReference type="Gene3D" id="3.30.9.10">
    <property type="entry name" value="D-Amino Acid Oxidase, subunit A, domain 2"/>
    <property type="match status" value="1"/>
</dbReference>
<dbReference type="InterPro" id="IPR036188">
    <property type="entry name" value="FAD/NAD-bd_sf"/>
</dbReference>
<evidence type="ECO:0000256" key="3">
    <source>
        <dbReference type="ARBA" id="ARBA00023002"/>
    </source>
</evidence>
<reference evidence="5" key="1">
    <citation type="submission" date="2023-03" db="EMBL/GenBank/DDBJ databases">
        <authorList>
            <person name="Steffen K."/>
            <person name="Cardenas P."/>
        </authorList>
    </citation>
    <scope>NUCLEOTIDE SEQUENCE</scope>
</reference>
<dbReference type="InterPro" id="IPR012727">
    <property type="entry name" value="Gly_oxidase_ThiO"/>
</dbReference>
<evidence type="ECO:0000256" key="2">
    <source>
        <dbReference type="ARBA" id="ARBA00022977"/>
    </source>
</evidence>
<dbReference type="Gene3D" id="3.50.50.60">
    <property type="entry name" value="FAD/NAD(P)-binding domain"/>
    <property type="match status" value="1"/>
</dbReference>
<gene>
    <name evidence="5" type="ORF">GBAR_LOCUS6494</name>
</gene>
<sequence>MKNKKILIIGGGVIGLGIGWQLAKSGAAVTIYERAQAGRAASWAAAGMLAPLAEAHIEEPELLKLGSQSLALYPQWVRELEAAAEMSIGYRVEGTLIIGLEPDDTHQLRHLYASQQDLGLDVTWLTGRAAREIEPALSPRVTAAIRCESDHQVDNRLMVKALQRAYQRCGGVLHENSAVESIHIENGIAAGVKTRDGEKQNGDVIVLSAGCESAQIQGLPDAIRPPVRPVKGQMLALQMEAGITVKNVIRTVRARYPMSVYLVPRTDGRLIVGATTEEMGFDTRLTAGGVFELLRGAWEAVPGVYELPLLETWTGLRPGSRDNAPILGETPIENLIYATGHYRNGILLTPITAYEVSKLILTGETSETIAPFRVDRFLA</sequence>
<dbReference type="GO" id="GO:0005737">
    <property type="term" value="C:cytoplasm"/>
    <property type="evidence" value="ECO:0007669"/>
    <property type="project" value="TreeGrafter"/>
</dbReference>
<dbReference type="Pfam" id="PF01266">
    <property type="entry name" value="DAO"/>
    <property type="match status" value="1"/>
</dbReference>
<evidence type="ECO:0000256" key="1">
    <source>
        <dbReference type="ARBA" id="ARBA00004948"/>
    </source>
</evidence>
<protein>
    <submittedName>
        <fullName evidence="5">Bifunctional protein ThiO/ThiG</fullName>
    </submittedName>
</protein>
<dbReference type="GO" id="GO:0050660">
    <property type="term" value="F:flavin adenine dinucleotide binding"/>
    <property type="evidence" value="ECO:0007669"/>
    <property type="project" value="InterPro"/>
</dbReference>
<dbReference type="EMBL" id="CASHTH010000987">
    <property type="protein sequence ID" value="CAI8009721.1"/>
    <property type="molecule type" value="Genomic_DNA"/>
</dbReference>
<comment type="pathway">
    <text evidence="1">Cofactor biosynthesis; thiamine diphosphate biosynthesis.</text>
</comment>
<dbReference type="GO" id="GO:0016491">
    <property type="term" value="F:oxidoreductase activity"/>
    <property type="evidence" value="ECO:0007669"/>
    <property type="project" value="UniProtKB-KW"/>
</dbReference>
<dbReference type="NCBIfam" id="TIGR02352">
    <property type="entry name" value="thiamin_ThiO"/>
    <property type="match status" value="1"/>
</dbReference>
<dbReference type="InterPro" id="IPR006076">
    <property type="entry name" value="FAD-dep_OxRdtase"/>
</dbReference>
<proteinExistence type="predicted"/>
<evidence type="ECO:0000259" key="4">
    <source>
        <dbReference type="Pfam" id="PF01266"/>
    </source>
</evidence>
<dbReference type="AlphaFoldDB" id="A0AA35RFH1"/>
<dbReference type="Proteomes" id="UP001174909">
    <property type="component" value="Unassembled WGS sequence"/>
</dbReference>
<accession>A0AA35RFH1</accession>
<dbReference type="GO" id="GO:0009228">
    <property type="term" value="P:thiamine biosynthetic process"/>
    <property type="evidence" value="ECO:0007669"/>
    <property type="project" value="UniProtKB-KW"/>
</dbReference>
<dbReference type="PANTHER" id="PTHR13847">
    <property type="entry name" value="SARCOSINE DEHYDROGENASE-RELATED"/>
    <property type="match status" value="1"/>
</dbReference>
<feature type="domain" description="FAD dependent oxidoreductase" evidence="4">
    <location>
        <begin position="5"/>
        <end position="358"/>
    </location>
</feature>
<dbReference type="SUPFAM" id="SSF51905">
    <property type="entry name" value="FAD/NAD(P)-binding domain"/>
    <property type="match status" value="1"/>
</dbReference>
<evidence type="ECO:0000313" key="5">
    <source>
        <dbReference type="EMBL" id="CAI8009721.1"/>
    </source>
</evidence>
<keyword evidence="3" id="KW-0560">Oxidoreductase</keyword>
<keyword evidence="2" id="KW-0784">Thiamine biosynthesis</keyword>
<evidence type="ECO:0000313" key="6">
    <source>
        <dbReference type="Proteomes" id="UP001174909"/>
    </source>
</evidence>
<organism evidence="5 6">
    <name type="scientific">Geodia barretti</name>
    <name type="common">Barrett's horny sponge</name>
    <dbReference type="NCBI Taxonomy" id="519541"/>
    <lineage>
        <taxon>Eukaryota</taxon>
        <taxon>Metazoa</taxon>
        <taxon>Porifera</taxon>
        <taxon>Demospongiae</taxon>
        <taxon>Heteroscleromorpha</taxon>
        <taxon>Tetractinellida</taxon>
        <taxon>Astrophorina</taxon>
        <taxon>Geodiidae</taxon>
        <taxon>Geodia</taxon>
    </lineage>
</organism>
<keyword evidence="6" id="KW-1185">Reference proteome</keyword>